<evidence type="ECO:0000313" key="3">
    <source>
        <dbReference type="Proteomes" id="UP000660265"/>
    </source>
</evidence>
<evidence type="ECO:0000256" key="1">
    <source>
        <dbReference type="SAM" id="MobiDB-lite"/>
    </source>
</evidence>
<sequence>MDSAGQIAQLREGLDGAQVRTVDEFTHPRHLRRPFVRAVAVVEIAFEPAQQRDRVVDGECACLLQIPHPFGERACPEQRTDQPAVRRDDQTGGPGGEQECADAEQYREGGAGQGGDVKAAEGQRCHDRQAFRVVRLGVLPAEGPQQGRGHVDQSDEPDEYGVQPEAARRQLRQYVGGRPPTRAVPQPCVEPPEDPPAGAERRRGGDPLSQEPCGERTVQVAERAGRRWWPPRRRSGPGP</sequence>
<protein>
    <submittedName>
        <fullName evidence="2">Uncharacterized protein</fullName>
    </submittedName>
</protein>
<organism evidence="2 3">
    <name type="scientific">Streptomyces camponoticapitis</name>
    <dbReference type="NCBI Taxonomy" id="1616125"/>
    <lineage>
        <taxon>Bacteria</taxon>
        <taxon>Bacillati</taxon>
        <taxon>Actinomycetota</taxon>
        <taxon>Actinomycetes</taxon>
        <taxon>Kitasatosporales</taxon>
        <taxon>Streptomycetaceae</taxon>
        <taxon>Streptomyces</taxon>
    </lineage>
</organism>
<comment type="caution">
    <text evidence="2">The sequence shown here is derived from an EMBL/GenBank/DDBJ whole genome shotgun (WGS) entry which is preliminary data.</text>
</comment>
<keyword evidence="3" id="KW-1185">Reference proteome</keyword>
<feature type="region of interest" description="Disordered" evidence="1">
    <location>
        <begin position="137"/>
        <end position="239"/>
    </location>
</feature>
<feature type="compositionally biased region" description="Basic and acidic residues" evidence="1">
    <location>
        <begin position="72"/>
        <end position="90"/>
    </location>
</feature>
<feature type="compositionally biased region" description="Basic residues" evidence="1">
    <location>
        <begin position="229"/>
        <end position="239"/>
    </location>
</feature>
<proteinExistence type="predicted"/>
<evidence type="ECO:0000313" key="2">
    <source>
        <dbReference type="EMBL" id="GGJ90523.1"/>
    </source>
</evidence>
<feature type="region of interest" description="Disordered" evidence="1">
    <location>
        <begin position="72"/>
        <end position="101"/>
    </location>
</feature>
<reference evidence="3" key="1">
    <citation type="journal article" date="2019" name="Int. J. Syst. Evol. Microbiol.">
        <title>The Global Catalogue of Microorganisms (GCM) 10K type strain sequencing project: providing services to taxonomists for standard genome sequencing and annotation.</title>
        <authorList>
            <consortium name="The Broad Institute Genomics Platform"/>
            <consortium name="The Broad Institute Genome Sequencing Center for Infectious Disease"/>
            <person name="Wu L."/>
            <person name="Ma J."/>
        </authorList>
    </citation>
    <scope>NUCLEOTIDE SEQUENCE [LARGE SCALE GENOMIC DNA]</scope>
    <source>
        <strain evidence="3">CGMCC 4.7275</strain>
    </source>
</reference>
<dbReference type="Proteomes" id="UP000660265">
    <property type="component" value="Unassembled WGS sequence"/>
</dbReference>
<dbReference type="EMBL" id="BMMV01000006">
    <property type="protein sequence ID" value="GGJ90523.1"/>
    <property type="molecule type" value="Genomic_DNA"/>
</dbReference>
<accession>A0ABQ2E3B3</accession>
<gene>
    <name evidence="2" type="ORF">GCM10011583_22430</name>
</gene>
<name>A0ABQ2E3B3_9ACTN</name>